<evidence type="ECO:0000256" key="3">
    <source>
        <dbReference type="ARBA" id="ARBA00023163"/>
    </source>
</evidence>
<dbReference type="InterPro" id="IPR036271">
    <property type="entry name" value="Tet_transcr_reg_TetR-rel_C_sf"/>
</dbReference>
<dbReference type="EMBL" id="CP022278">
    <property type="protein sequence ID" value="ASK28481.1"/>
    <property type="molecule type" value="Genomic_DNA"/>
</dbReference>
<sequence>MRQENTREKLLDLADRLIREKGYSSFSYADLAKEIGISKASIHHHFPAKEDLGLAVVEQTQTALAERLAAIRQQFSSAKERLQAYIDIFAEGLHTPLLPLCGAMSAEMANLPEALQMKTCDYFSFQLKWLESVLQEAAANGECSGVLPADAALLVLNACEGASLVAKAVERTDIFELTKQQIWTALQAA</sequence>
<evidence type="ECO:0000256" key="4">
    <source>
        <dbReference type="PROSITE-ProRule" id="PRU00335"/>
    </source>
</evidence>
<name>A0A220S4N6_9NEIS</name>
<dbReference type="PRINTS" id="PR00455">
    <property type="entry name" value="HTHTETR"/>
</dbReference>
<dbReference type="RefSeq" id="WP_089037167.1">
    <property type="nucleotide sequence ID" value="NZ_CP022278.1"/>
</dbReference>
<proteinExistence type="predicted"/>
<accession>A0A220S4N6</accession>
<dbReference type="Gene3D" id="1.10.357.10">
    <property type="entry name" value="Tetracycline Repressor, domain 2"/>
    <property type="match status" value="1"/>
</dbReference>
<keyword evidence="3" id="KW-0804">Transcription</keyword>
<dbReference type="PANTHER" id="PTHR47506">
    <property type="entry name" value="TRANSCRIPTIONAL REGULATORY PROTEIN"/>
    <property type="match status" value="1"/>
</dbReference>
<dbReference type="AlphaFoldDB" id="A0A220S4N6"/>
<evidence type="ECO:0000256" key="1">
    <source>
        <dbReference type="ARBA" id="ARBA00023015"/>
    </source>
</evidence>
<dbReference type="InterPro" id="IPR001647">
    <property type="entry name" value="HTH_TetR"/>
</dbReference>
<dbReference type="PROSITE" id="PS50977">
    <property type="entry name" value="HTH_TETR_2"/>
    <property type="match status" value="1"/>
</dbReference>
<keyword evidence="1" id="KW-0805">Transcription regulation</keyword>
<evidence type="ECO:0000313" key="7">
    <source>
        <dbReference type="Proteomes" id="UP000198238"/>
    </source>
</evidence>
<evidence type="ECO:0000256" key="2">
    <source>
        <dbReference type="ARBA" id="ARBA00023125"/>
    </source>
</evidence>
<dbReference type="SUPFAM" id="SSF46689">
    <property type="entry name" value="Homeodomain-like"/>
    <property type="match status" value="1"/>
</dbReference>
<keyword evidence="7" id="KW-1185">Reference proteome</keyword>
<dbReference type="Pfam" id="PF00440">
    <property type="entry name" value="TetR_N"/>
    <property type="match status" value="1"/>
</dbReference>
<keyword evidence="2 4" id="KW-0238">DNA-binding</keyword>
<organism evidence="6 7">
    <name type="scientific">Neisseria chenwenguii</name>
    <dbReference type="NCBI Taxonomy" id="1853278"/>
    <lineage>
        <taxon>Bacteria</taxon>
        <taxon>Pseudomonadati</taxon>
        <taxon>Pseudomonadota</taxon>
        <taxon>Betaproteobacteria</taxon>
        <taxon>Neisseriales</taxon>
        <taxon>Neisseriaceae</taxon>
        <taxon>Neisseria</taxon>
    </lineage>
</organism>
<dbReference type="GO" id="GO:0003677">
    <property type="term" value="F:DNA binding"/>
    <property type="evidence" value="ECO:0007669"/>
    <property type="project" value="UniProtKB-UniRule"/>
</dbReference>
<dbReference type="PANTHER" id="PTHR47506:SF6">
    <property type="entry name" value="HTH-TYPE TRANSCRIPTIONAL REPRESSOR NEMR"/>
    <property type="match status" value="1"/>
</dbReference>
<reference evidence="6 7" key="1">
    <citation type="submission" date="2017-06" db="EMBL/GenBank/DDBJ databases">
        <title>Neisseria chenwenguii sp. nov., isolated from the intestinal contents of Tibetan Plateau Pika in Yushu, Qinghai Province, China.</title>
        <authorList>
            <person name="Zhang G."/>
        </authorList>
    </citation>
    <scope>NUCLEOTIDE SEQUENCE [LARGE SCALE GENOMIC DNA]</scope>
    <source>
        <strain evidence="6 7">10023</strain>
    </source>
</reference>
<dbReference type="Proteomes" id="UP000198238">
    <property type="component" value="Chromosome"/>
</dbReference>
<protein>
    <submittedName>
        <fullName evidence="6">TetR family transcriptional regulator</fullName>
    </submittedName>
</protein>
<dbReference type="KEGG" id="nei:BG910_06040"/>
<dbReference type="InterPro" id="IPR009057">
    <property type="entry name" value="Homeodomain-like_sf"/>
</dbReference>
<evidence type="ECO:0000259" key="5">
    <source>
        <dbReference type="PROSITE" id="PS50977"/>
    </source>
</evidence>
<feature type="DNA-binding region" description="H-T-H motif" evidence="4">
    <location>
        <begin position="27"/>
        <end position="46"/>
    </location>
</feature>
<dbReference type="SUPFAM" id="SSF48498">
    <property type="entry name" value="Tetracyclin repressor-like, C-terminal domain"/>
    <property type="match status" value="1"/>
</dbReference>
<feature type="domain" description="HTH tetR-type" evidence="5">
    <location>
        <begin position="4"/>
        <end position="64"/>
    </location>
</feature>
<evidence type="ECO:0000313" key="6">
    <source>
        <dbReference type="EMBL" id="ASK28481.1"/>
    </source>
</evidence>
<gene>
    <name evidence="6" type="ORF">BG910_06040</name>
</gene>